<organism evidence="2 3">
    <name type="scientific">Aegilops tauschii subsp. strangulata</name>
    <name type="common">Goatgrass</name>
    <dbReference type="NCBI Taxonomy" id="200361"/>
    <lineage>
        <taxon>Eukaryota</taxon>
        <taxon>Viridiplantae</taxon>
        <taxon>Streptophyta</taxon>
        <taxon>Embryophyta</taxon>
        <taxon>Tracheophyta</taxon>
        <taxon>Spermatophyta</taxon>
        <taxon>Magnoliopsida</taxon>
        <taxon>Liliopsida</taxon>
        <taxon>Poales</taxon>
        <taxon>Poaceae</taxon>
        <taxon>BOP clade</taxon>
        <taxon>Pooideae</taxon>
        <taxon>Triticodae</taxon>
        <taxon>Triticeae</taxon>
        <taxon>Triticinae</taxon>
        <taxon>Aegilops</taxon>
    </lineage>
</organism>
<evidence type="ECO:0000313" key="3">
    <source>
        <dbReference type="Proteomes" id="UP000015105"/>
    </source>
</evidence>
<feature type="signal peptide" evidence="1">
    <location>
        <begin position="1"/>
        <end position="30"/>
    </location>
</feature>
<proteinExistence type="predicted"/>
<sequence length="85" mass="9492">PRRVWNSGMDKQSVAAGFVVMLVLLGSSMSAEICEKTGLRLVICTKSNCQRFCHLEAEATHRKLEQYWCGGTVFNACYCKVCTIL</sequence>
<keyword evidence="3" id="KW-1185">Reference proteome</keyword>
<dbReference type="Proteomes" id="UP000015105">
    <property type="component" value="Chromosome 5D"/>
</dbReference>
<name>A0A453JEE2_AEGTS</name>
<evidence type="ECO:0000256" key="1">
    <source>
        <dbReference type="SAM" id="SignalP"/>
    </source>
</evidence>
<reference evidence="2" key="5">
    <citation type="journal article" date="2021" name="G3 (Bethesda)">
        <title>Aegilops tauschii genome assembly Aet v5.0 features greater sequence contiguity and improved annotation.</title>
        <authorList>
            <person name="Wang L."/>
            <person name="Zhu T."/>
            <person name="Rodriguez J.C."/>
            <person name="Deal K.R."/>
            <person name="Dubcovsky J."/>
            <person name="McGuire P.E."/>
            <person name="Lux T."/>
            <person name="Spannagl M."/>
            <person name="Mayer K.F.X."/>
            <person name="Baldrich P."/>
            <person name="Meyers B.C."/>
            <person name="Huo N."/>
            <person name="Gu Y.Q."/>
            <person name="Zhou H."/>
            <person name="Devos K.M."/>
            <person name="Bennetzen J.L."/>
            <person name="Unver T."/>
            <person name="Budak H."/>
            <person name="Gulick P.J."/>
            <person name="Galiba G."/>
            <person name="Kalapos B."/>
            <person name="Nelson D.R."/>
            <person name="Li P."/>
            <person name="You F.M."/>
            <person name="Luo M.C."/>
            <person name="Dvorak J."/>
        </authorList>
    </citation>
    <scope>NUCLEOTIDE SEQUENCE [LARGE SCALE GENOMIC DNA]</scope>
    <source>
        <strain evidence="2">cv. AL8/78</strain>
    </source>
</reference>
<dbReference type="AlphaFoldDB" id="A0A453JEE2"/>
<accession>A0A453JEE2</accession>
<keyword evidence="1" id="KW-0732">Signal</keyword>
<dbReference type="Gramene" id="AET5Gv20010400.2">
    <property type="protein sequence ID" value="AET5Gv20010400.2"/>
    <property type="gene ID" value="AET5Gv20010400"/>
</dbReference>
<feature type="chain" id="PRO_5019017668" description="Knottin scorpion toxin-like domain-containing protein" evidence="1">
    <location>
        <begin position="31"/>
        <end position="85"/>
    </location>
</feature>
<reference evidence="2" key="4">
    <citation type="submission" date="2019-03" db="UniProtKB">
        <authorList>
            <consortium name="EnsemblPlants"/>
        </authorList>
    </citation>
    <scope>IDENTIFICATION</scope>
</reference>
<reference evidence="3" key="1">
    <citation type="journal article" date="2014" name="Science">
        <title>Ancient hybridizations among the ancestral genomes of bread wheat.</title>
        <authorList>
            <consortium name="International Wheat Genome Sequencing Consortium,"/>
            <person name="Marcussen T."/>
            <person name="Sandve S.R."/>
            <person name="Heier L."/>
            <person name="Spannagl M."/>
            <person name="Pfeifer M."/>
            <person name="Jakobsen K.S."/>
            <person name="Wulff B.B."/>
            <person name="Steuernagel B."/>
            <person name="Mayer K.F."/>
            <person name="Olsen O.A."/>
        </authorList>
    </citation>
    <scope>NUCLEOTIDE SEQUENCE [LARGE SCALE GENOMIC DNA]</scope>
    <source>
        <strain evidence="3">cv. AL8/78</strain>
    </source>
</reference>
<reference evidence="2" key="3">
    <citation type="journal article" date="2017" name="Nature">
        <title>Genome sequence of the progenitor of the wheat D genome Aegilops tauschii.</title>
        <authorList>
            <person name="Luo M.C."/>
            <person name="Gu Y.Q."/>
            <person name="Puiu D."/>
            <person name="Wang H."/>
            <person name="Twardziok S.O."/>
            <person name="Deal K.R."/>
            <person name="Huo N."/>
            <person name="Zhu T."/>
            <person name="Wang L."/>
            <person name="Wang Y."/>
            <person name="McGuire P.E."/>
            <person name="Liu S."/>
            <person name="Long H."/>
            <person name="Ramasamy R.K."/>
            <person name="Rodriguez J.C."/>
            <person name="Van S.L."/>
            <person name="Yuan L."/>
            <person name="Wang Z."/>
            <person name="Xia Z."/>
            <person name="Xiao L."/>
            <person name="Anderson O.D."/>
            <person name="Ouyang S."/>
            <person name="Liang Y."/>
            <person name="Zimin A.V."/>
            <person name="Pertea G."/>
            <person name="Qi P."/>
            <person name="Bennetzen J.L."/>
            <person name="Dai X."/>
            <person name="Dawson M.W."/>
            <person name="Muller H.G."/>
            <person name="Kugler K."/>
            <person name="Rivarola-Duarte L."/>
            <person name="Spannagl M."/>
            <person name="Mayer K.F.X."/>
            <person name="Lu F.H."/>
            <person name="Bevan M.W."/>
            <person name="Leroy P."/>
            <person name="Li P."/>
            <person name="You F.M."/>
            <person name="Sun Q."/>
            <person name="Liu Z."/>
            <person name="Lyons E."/>
            <person name="Wicker T."/>
            <person name="Salzberg S.L."/>
            <person name="Devos K.M."/>
            <person name="Dvorak J."/>
        </authorList>
    </citation>
    <scope>NUCLEOTIDE SEQUENCE [LARGE SCALE GENOMIC DNA]</scope>
    <source>
        <strain evidence="2">cv. AL8/78</strain>
    </source>
</reference>
<dbReference type="EnsemblPlants" id="AET5Gv20010400.2">
    <property type="protein sequence ID" value="AET5Gv20010400.2"/>
    <property type="gene ID" value="AET5Gv20010400"/>
</dbReference>
<evidence type="ECO:0000313" key="2">
    <source>
        <dbReference type="EnsemblPlants" id="AET5Gv20010400.2"/>
    </source>
</evidence>
<evidence type="ECO:0008006" key="4">
    <source>
        <dbReference type="Google" id="ProtNLM"/>
    </source>
</evidence>
<reference evidence="3" key="2">
    <citation type="journal article" date="2017" name="Nat. Plants">
        <title>The Aegilops tauschii genome reveals multiple impacts of transposons.</title>
        <authorList>
            <person name="Zhao G."/>
            <person name="Zou C."/>
            <person name="Li K."/>
            <person name="Wang K."/>
            <person name="Li T."/>
            <person name="Gao L."/>
            <person name="Zhang X."/>
            <person name="Wang H."/>
            <person name="Yang Z."/>
            <person name="Liu X."/>
            <person name="Jiang W."/>
            <person name="Mao L."/>
            <person name="Kong X."/>
            <person name="Jiao Y."/>
            <person name="Jia J."/>
        </authorList>
    </citation>
    <scope>NUCLEOTIDE SEQUENCE [LARGE SCALE GENOMIC DNA]</scope>
    <source>
        <strain evidence="3">cv. AL8/78</strain>
    </source>
</reference>
<protein>
    <recommendedName>
        <fullName evidence="4">Knottin scorpion toxin-like domain-containing protein</fullName>
    </recommendedName>
</protein>